<evidence type="ECO:0000256" key="1">
    <source>
        <dbReference type="ARBA" id="ARBA00001933"/>
    </source>
</evidence>
<dbReference type="Gene3D" id="3.90.1150.10">
    <property type="entry name" value="Aspartate Aminotransferase, domain 1"/>
    <property type="match status" value="1"/>
</dbReference>
<dbReference type="InterPro" id="IPR015421">
    <property type="entry name" value="PyrdxlP-dep_Trfase_major"/>
</dbReference>
<dbReference type="EMBL" id="FOLM01000011">
    <property type="protein sequence ID" value="SFD23810.1"/>
    <property type="molecule type" value="Genomic_DNA"/>
</dbReference>
<dbReference type="SUPFAM" id="SSF53383">
    <property type="entry name" value="PLP-dependent transferases"/>
    <property type="match status" value="1"/>
</dbReference>
<dbReference type="InterPro" id="IPR004839">
    <property type="entry name" value="Aminotransferase_I/II_large"/>
</dbReference>
<dbReference type="InterPro" id="IPR015422">
    <property type="entry name" value="PyrdxlP-dep_Trfase_small"/>
</dbReference>
<evidence type="ECO:0000256" key="5">
    <source>
        <dbReference type="ARBA" id="ARBA00022898"/>
    </source>
</evidence>
<evidence type="ECO:0000256" key="2">
    <source>
        <dbReference type="ARBA" id="ARBA00007441"/>
    </source>
</evidence>
<dbReference type="Pfam" id="PF00155">
    <property type="entry name" value="Aminotran_1_2"/>
    <property type="match status" value="1"/>
</dbReference>
<evidence type="ECO:0000259" key="7">
    <source>
        <dbReference type="Pfam" id="PF00155"/>
    </source>
</evidence>
<feature type="domain" description="Aminotransferase class I/classII large" evidence="7">
    <location>
        <begin position="41"/>
        <end position="394"/>
    </location>
</feature>
<dbReference type="GO" id="GO:0005737">
    <property type="term" value="C:cytoplasm"/>
    <property type="evidence" value="ECO:0007669"/>
    <property type="project" value="TreeGrafter"/>
</dbReference>
<dbReference type="GO" id="GO:0016212">
    <property type="term" value="F:kynurenine-oxoglutarate transaminase activity"/>
    <property type="evidence" value="ECO:0007669"/>
    <property type="project" value="TreeGrafter"/>
</dbReference>
<name>A0A1I1R0L1_9ACTN</name>
<dbReference type="InterPro" id="IPR051326">
    <property type="entry name" value="Kynurenine-oxoglutarate_AT"/>
</dbReference>
<feature type="region of interest" description="Disordered" evidence="6">
    <location>
        <begin position="1"/>
        <end position="23"/>
    </location>
</feature>
<dbReference type="CDD" id="cd00609">
    <property type="entry name" value="AAT_like"/>
    <property type="match status" value="1"/>
</dbReference>
<comment type="cofactor">
    <cofactor evidence="1">
        <name>pyridoxal 5'-phosphate</name>
        <dbReference type="ChEBI" id="CHEBI:597326"/>
    </cofactor>
</comment>
<dbReference type="FunFam" id="3.40.640.10:FF:000033">
    <property type="entry name" value="Aspartate aminotransferase"/>
    <property type="match status" value="1"/>
</dbReference>
<keyword evidence="5" id="KW-0663">Pyridoxal phosphate</keyword>
<protein>
    <submittedName>
        <fullName evidence="8">N-succinyldiaminopimelate aminotransferase</fullName>
    </submittedName>
</protein>
<evidence type="ECO:0000256" key="3">
    <source>
        <dbReference type="ARBA" id="ARBA00022576"/>
    </source>
</evidence>
<dbReference type="Proteomes" id="UP000199207">
    <property type="component" value="Unassembled WGS sequence"/>
</dbReference>
<dbReference type="PANTHER" id="PTHR43807:SF20">
    <property type="entry name" value="FI04487P"/>
    <property type="match status" value="1"/>
</dbReference>
<keyword evidence="4 8" id="KW-0808">Transferase</keyword>
<organism evidence="8 9">
    <name type="scientific">Streptomyces aidingensis</name>
    <dbReference type="NCBI Taxonomy" id="910347"/>
    <lineage>
        <taxon>Bacteria</taxon>
        <taxon>Bacillati</taxon>
        <taxon>Actinomycetota</taxon>
        <taxon>Actinomycetes</taxon>
        <taxon>Kitasatosporales</taxon>
        <taxon>Streptomycetaceae</taxon>
        <taxon>Streptomyces</taxon>
    </lineage>
</organism>
<proteinExistence type="inferred from homology"/>
<evidence type="ECO:0000313" key="8">
    <source>
        <dbReference type="EMBL" id="SFD23810.1"/>
    </source>
</evidence>
<dbReference type="PANTHER" id="PTHR43807">
    <property type="entry name" value="FI04487P"/>
    <property type="match status" value="1"/>
</dbReference>
<gene>
    <name evidence="8" type="ORF">SAMN05421773_111204</name>
</gene>
<evidence type="ECO:0000313" key="9">
    <source>
        <dbReference type="Proteomes" id="UP000199207"/>
    </source>
</evidence>
<keyword evidence="3 8" id="KW-0032">Aminotransferase</keyword>
<feature type="compositionally biased region" description="Polar residues" evidence="6">
    <location>
        <begin position="1"/>
        <end position="11"/>
    </location>
</feature>
<sequence length="399" mass="42453">MSGSQQSTAEDQSGRRSTGRAGIATSIFTEMTELARRTGAVNLGQGVPDLDSPPALLREVAEAVLAGHNQYPPAHGLPELRQAVAAHQQRRYGLDYDPDGEVLVTTGATEALAAALLALTGPGDEILTLDPAYDAYPAGARLSGATLVTVPLVPDGDGFALDTDALRAAVTPRTRVLVLNSPHNPTGKVLRRDELAAVAALCRDHGLTVVTDEVYEHLVYDGGSHLPLAALPGMRDRTVTISSAGKTFNVTGWKVGWICAPAPLLAAITSVKQFLTYASGTPYQRALAHMLGAVEPWARELRGLLRGNRTLLGEGLAAAGLRPYRAESGYFMQADIRPWGYRDGFTFCRELPGLAGVVAIPTSAFRQGADPAPWLVRFSFCRRTEELRRAVTKLAAAAP</sequence>
<evidence type="ECO:0000256" key="4">
    <source>
        <dbReference type="ARBA" id="ARBA00022679"/>
    </source>
</evidence>
<dbReference type="InterPro" id="IPR015424">
    <property type="entry name" value="PyrdxlP-dep_Trfase"/>
</dbReference>
<dbReference type="GO" id="GO:0030170">
    <property type="term" value="F:pyridoxal phosphate binding"/>
    <property type="evidence" value="ECO:0007669"/>
    <property type="project" value="InterPro"/>
</dbReference>
<accession>A0A1I1R0L1</accession>
<evidence type="ECO:0000256" key="6">
    <source>
        <dbReference type="SAM" id="MobiDB-lite"/>
    </source>
</evidence>
<dbReference type="Gene3D" id="3.40.640.10">
    <property type="entry name" value="Type I PLP-dependent aspartate aminotransferase-like (Major domain)"/>
    <property type="match status" value="1"/>
</dbReference>
<dbReference type="AlphaFoldDB" id="A0A1I1R0L1"/>
<dbReference type="STRING" id="910347.SAMN05421773_111204"/>
<reference evidence="8 9" key="1">
    <citation type="submission" date="2016-10" db="EMBL/GenBank/DDBJ databases">
        <authorList>
            <person name="de Groot N.N."/>
        </authorList>
    </citation>
    <scope>NUCLEOTIDE SEQUENCE [LARGE SCALE GENOMIC DNA]</scope>
    <source>
        <strain evidence="8 9">CGMCC 4.5739</strain>
    </source>
</reference>
<comment type="similarity">
    <text evidence="2">Belongs to the class-I pyridoxal-phosphate-dependent aminotransferase family.</text>
</comment>
<keyword evidence="9" id="KW-1185">Reference proteome</keyword>